<evidence type="ECO:0000259" key="1">
    <source>
        <dbReference type="Pfam" id="PF08241"/>
    </source>
</evidence>
<keyword evidence="2" id="KW-0489">Methyltransferase</keyword>
<dbReference type="CDD" id="cd02440">
    <property type="entry name" value="AdoMet_MTases"/>
    <property type="match status" value="1"/>
</dbReference>
<dbReference type="SUPFAM" id="SSF53335">
    <property type="entry name" value="S-adenosyl-L-methionine-dependent methyltransferases"/>
    <property type="match status" value="1"/>
</dbReference>
<sequence length="208" mass="22477">MTVHHPIFARFYSRLSRALERGGMAEHRQALLAGLSGTVLEVGAGNGLNFAHYPGTVDRVIAVEPEPHLRQLAESESRKAAVPVEVVDGVAERLPVEDGSADAVVASLVLCSVPDQAVALREIHRALVAGGKLRFLEHVKADTPAMVRVQRLLDATFWPRMAGGCHAGRDTAAAIEDAGFEIERLDRYRFPDARTPFSSHISGVAVRS</sequence>
<dbReference type="InterPro" id="IPR052356">
    <property type="entry name" value="Thiol_S-MT"/>
</dbReference>
<dbReference type="OrthoDB" id="65624at2"/>
<dbReference type="PANTHER" id="PTHR45036">
    <property type="entry name" value="METHYLTRANSFERASE LIKE 7B"/>
    <property type="match status" value="1"/>
</dbReference>
<keyword evidence="3" id="KW-1185">Reference proteome</keyword>
<dbReference type="RefSeq" id="WP_110335412.1">
    <property type="nucleotide sequence ID" value="NZ_JBHVKT010000079.1"/>
</dbReference>
<reference evidence="2 3" key="1">
    <citation type="submission" date="2016-07" db="EMBL/GenBank/DDBJ databases">
        <title>Draft genome sequence of Prauserella sp. YIM 121212, isolated from alkaline soil.</title>
        <authorList>
            <person name="Ruckert C."/>
            <person name="Albersmeier A."/>
            <person name="Jiang C.-L."/>
            <person name="Jiang Y."/>
            <person name="Kalinowski J."/>
            <person name="Schneider O."/>
            <person name="Winkler A."/>
            <person name="Zotchev S.B."/>
        </authorList>
    </citation>
    <scope>NUCLEOTIDE SEQUENCE [LARGE SCALE GENOMIC DNA]</scope>
    <source>
        <strain evidence="2 3">YIM 121212</strain>
    </source>
</reference>
<dbReference type="PANTHER" id="PTHR45036:SF1">
    <property type="entry name" value="METHYLTRANSFERASE LIKE 7A"/>
    <property type="match status" value="1"/>
</dbReference>
<dbReference type="Proteomes" id="UP000247892">
    <property type="component" value="Unassembled WGS sequence"/>
</dbReference>
<dbReference type="Gene3D" id="3.40.50.150">
    <property type="entry name" value="Vaccinia Virus protein VP39"/>
    <property type="match status" value="1"/>
</dbReference>
<name>A0A318M9D0_9PSEU</name>
<dbReference type="InterPro" id="IPR029063">
    <property type="entry name" value="SAM-dependent_MTases_sf"/>
</dbReference>
<dbReference type="GO" id="GO:0032259">
    <property type="term" value="P:methylation"/>
    <property type="evidence" value="ECO:0007669"/>
    <property type="project" value="UniProtKB-KW"/>
</dbReference>
<gene>
    <name evidence="2" type="ORF">BA062_07715</name>
</gene>
<evidence type="ECO:0000313" key="3">
    <source>
        <dbReference type="Proteomes" id="UP000247892"/>
    </source>
</evidence>
<evidence type="ECO:0000313" key="2">
    <source>
        <dbReference type="EMBL" id="PXY35419.1"/>
    </source>
</evidence>
<dbReference type="EMBL" id="MASU01000005">
    <property type="protein sequence ID" value="PXY35419.1"/>
    <property type="molecule type" value="Genomic_DNA"/>
</dbReference>
<comment type="caution">
    <text evidence="2">The sequence shown here is derived from an EMBL/GenBank/DDBJ whole genome shotgun (WGS) entry which is preliminary data.</text>
</comment>
<dbReference type="GO" id="GO:0008757">
    <property type="term" value="F:S-adenosylmethionine-dependent methyltransferase activity"/>
    <property type="evidence" value="ECO:0007669"/>
    <property type="project" value="InterPro"/>
</dbReference>
<dbReference type="AlphaFoldDB" id="A0A318M9D0"/>
<protein>
    <submittedName>
        <fullName evidence="2">Methyltransferase type 11</fullName>
    </submittedName>
</protein>
<dbReference type="InterPro" id="IPR013216">
    <property type="entry name" value="Methyltransf_11"/>
</dbReference>
<keyword evidence="2" id="KW-0808">Transferase</keyword>
<feature type="domain" description="Methyltransferase type 11" evidence="1">
    <location>
        <begin position="40"/>
        <end position="134"/>
    </location>
</feature>
<organism evidence="2 3">
    <name type="scientific">Prauserella flavalba</name>
    <dbReference type="NCBI Taxonomy" id="1477506"/>
    <lineage>
        <taxon>Bacteria</taxon>
        <taxon>Bacillati</taxon>
        <taxon>Actinomycetota</taxon>
        <taxon>Actinomycetes</taxon>
        <taxon>Pseudonocardiales</taxon>
        <taxon>Pseudonocardiaceae</taxon>
        <taxon>Prauserella</taxon>
    </lineage>
</organism>
<proteinExistence type="predicted"/>
<accession>A0A318M9D0</accession>
<dbReference type="Pfam" id="PF08241">
    <property type="entry name" value="Methyltransf_11"/>
    <property type="match status" value="1"/>
</dbReference>